<comment type="cofactor">
    <cofactor evidence="1">
        <name>Co(2+)</name>
        <dbReference type="ChEBI" id="CHEBI:48828"/>
    </cofactor>
</comment>
<evidence type="ECO:0000256" key="1">
    <source>
        <dbReference type="ARBA" id="ARBA00001941"/>
    </source>
</evidence>
<keyword evidence="6" id="KW-0862">Zinc</keyword>
<keyword evidence="19" id="KW-0224">Dipeptidase</keyword>
<evidence type="ECO:0000256" key="10">
    <source>
        <dbReference type="ARBA" id="ARBA00038976"/>
    </source>
</evidence>
<keyword evidence="7" id="KW-0482">Metalloprotease</keyword>
<keyword evidence="8" id="KW-0170">Cobalt</keyword>
<feature type="domain" description="Peptidase M20 dimerisation" evidence="18">
    <location>
        <begin position="208"/>
        <end position="291"/>
    </location>
</feature>
<dbReference type="Gene3D" id="3.40.630.10">
    <property type="entry name" value="Zn peptidases"/>
    <property type="match status" value="2"/>
</dbReference>
<evidence type="ECO:0000313" key="20">
    <source>
        <dbReference type="Proteomes" id="UP000014174"/>
    </source>
</evidence>
<sequence>MELKDLLPTALWKNFADLNAIPRASKKEERVIAFAMSYGKSLGLETRRDAIGNVLIKKPATAGMENRQTVVLQSHLDMVHQKNSNINFDFENQGINMYVDGDWVKAKGTTLGSDNGIGVAAIMSLLASTDIPHPELEAMFTVDEETGMTGATQMDPANFSGRILLNLDTEEDDELTIGCAGGIDTNTKGSYQEIPVQEGYVAFEIIIQGLLGGHSGTEIHLGRANANKLMNRLLYKALQSFDLRLASLDGGSLRNAIPRESKALVLIQDSDKELFLTFVSQFTDLLKNEFKTIEKDLTISCKNAEKPALVMNPDYFKKLTQAIYAVSNGVFRMSPDIEGLVETSTNLARVLVKDGTFITQSLQRSSVESSKEDVALSVRAAFESIGSEVTQNGDYPGWKPNADSPLLKLMLKLYPDHFKNEPQVGACHAGLECGILGGHFPGMDMVSFGPTIRGAHSPNEKVQVSSVVKFYEYLQHILREIPLK</sequence>
<evidence type="ECO:0000256" key="13">
    <source>
        <dbReference type="ARBA" id="ARBA00071271"/>
    </source>
</evidence>
<dbReference type="FunFam" id="3.40.630.10:FF:000015">
    <property type="entry name" value="Aminoacyl-histidine dipeptidase PepD"/>
    <property type="match status" value="1"/>
</dbReference>
<dbReference type="eggNOG" id="COG2195">
    <property type="taxonomic scope" value="Bacteria"/>
</dbReference>
<dbReference type="PRINTS" id="PR00934">
    <property type="entry name" value="XHISDIPTASE"/>
</dbReference>
<dbReference type="PANTHER" id="PTHR43501">
    <property type="entry name" value="CYTOSOL NON-SPECIFIC DIPEPTIDASE"/>
    <property type="match status" value="1"/>
</dbReference>
<comment type="catalytic activity">
    <reaction evidence="9">
        <text>Hydrolysis of dipeptides, preferentially hydrophobic dipeptides including prolyl amino acids.</text>
        <dbReference type="EC" id="3.4.13.18"/>
    </reaction>
</comment>
<keyword evidence="5 19" id="KW-0378">Hydrolase</keyword>
<dbReference type="GO" id="GO:0005829">
    <property type="term" value="C:cytosol"/>
    <property type="evidence" value="ECO:0007669"/>
    <property type="project" value="TreeGrafter"/>
</dbReference>
<dbReference type="GO" id="GO:0046872">
    <property type="term" value="F:metal ion binding"/>
    <property type="evidence" value="ECO:0007669"/>
    <property type="project" value="UniProtKB-KW"/>
</dbReference>
<dbReference type="CDD" id="cd03890">
    <property type="entry name" value="M20_pepD"/>
    <property type="match status" value="1"/>
</dbReference>
<evidence type="ECO:0000256" key="5">
    <source>
        <dbReference type="ARBA" id="ARBA00022801"/>
    </source>
</evidence>
<dbReference type="STRING" id="1150600.ADIARSV_3498"/>
<name>R9GWT0_9SPHI</name>
<evidence type="ECO:0000259" key="18">
    <source>
        <dbReference type="Pfam" id="PF07687"/>
    </source>
</evidence>
<evidence type="ECO:0000256" key="6">
    <source>
        <dbReference type="ARBA" id="ARBA00022833"/>
    </source>
</evidence>
<dbReference type="Pfam" id="PF01546">
    <property type="entry name" value="Peptidase_M20"/>
    <property type="match status" value="1"/>
</dbReference>
<dbReference type="GO" id="GO:0006508">
    <property type="term" value="P:proteolysis"/>
    <property type="evidence" value="ECO:0007669"/>
    <property type="project" value="UniProtKB-KW"/>
</dbReference>
<evidence type="ECO:0000256" key="14">
    <source>
        <dbReference type="ARBA" id="ARBA00075285"/>
    </source>
</evidence>
<dbReference type="EC" id="3.4.13.18" evidence="10"/>
<gene>
    <name evidence="19" type="ORF">ADIARSV_3498</name>
</gene>
<evidence type="ECO:0000256" key="4">
    <source>
        <dbReference type="ARBA" id="ARBA00022723"/>
    </source>
</evidence>
<dbReference type="InterPro" id="IPR002933">
    <property type="entry name" value="Peptidase_M20"/>
</dbReference>
<dbReference type="GO" id="GO:0070573">
    <property type="term" value="F:metallodipeptidase activity"/>
    <property type="evidence" value="ECO:0007669"/>
    <property type="project" value="TreeGrafter"/>
</dbReference>
<organism evidence="19 20">
    <name type="scientific">Arcticibacter svalbardensis MN12-7</name>
    <dbReference type="NCBI Taxonomy" id="1150600"/>
    <lineage>
        <taxon>Bacteria</taxon>
        <taxon>Pseudomonadati</taxon>
        <taxon>Bacteroidota</taxon>
        <taxon>Sphingobacteriia</taxon>
        <taxon>Sphingobacteriales</taxon>
        <taxon>Sphingobacteriaceae</taxon>
        <taxon>Arcticibacter</taxon>
    </lineage>
</organism>
<evidence type="ECO:0000256" key="7">
    <source>
        <dbReference type="ARBA" id="ARBA00023049"/>
    </source>
</evidence>
<proteinExistence type="inferred from homology"/>
<dbReference type="SUPFAM" id="SSF53187">
    <property type="entry name" value="Zn-dependent exopeptidases"/>
    <property type="match status" value="1"/>
</dbReference>
<dbReference type="NCBIfam" id="TIGR01893">
    <property type="entry name" value="aa-his-dipept"/>
    <property type="match status" value="1"/>
</dbReference>
<dbReference type="Proteomes" id="UP000014174">
    <property type="component" value="Unassembled WGS sequence"/>
</dbReference>
<evidence type="ECO:0000256" key="17">
    <source>
        <dbReference type="ARBA" id="ARBA00078074"/>
    </source>
</evidence>
<evidence type="ECO:0000256" key="8">
    <source>
        <dbReference type="ARBA" id="ARBA00023285"/>
    </source>
</evidence>
<evidence type="ECO:0000256" key="15">
    <source>
        <dbReference type="ARBA" id="ARBA00076004"/>
    </source>
</evidence>
<evidence type="ECO:0000256" key="3">
    <source>
        <dbReference type="ARBA" id="ARBA00022670"/>
    </source>
</evidence>
<dbReference type="RefSeq" id="WP_016196726.1">
    <property type="nucleotide sequence ID" value="NZ_AQPN01000116.1"/>
</dbReference>
<evidence type="ECO:0000313" key="19">
    <source>
        <dbReference type="EMBL" id="EOR93419.1"/>
    </source>
</evidence>
<accession>R9GWT0</accession>
<dbReference type="OrthoDB" id="9773892at2"/>
<dbReference type="InterPro" id="IPR011650">
    <property type="entry name" value="Peptidase_M20_dimer"/>
</dbReference>
<evidence type="ECO:0000256" key="16">
    <source>
        <dbReference type="ARBA" id="ARBA00077688"/>
    </source>
</evidence>
<dbReference type="PATRIC" id="fig|1150600.3.peg.3465"/>
<protein>
    <recommendedName>
        <fullName evidence="13">Cytosol non-specific dipeptidase</fullName>
        <ecNumber evidence="10">3.4.13.18</ecNumber>
    </recommendedName>
    <alternativeName>
        <fullName evidence="16">Aminoacyl-histidine dipeptidase</fullName>
    </alternativeName>
    <alternativeName>
        <fullName evidence="15">Beta-alanyl-histidine dipeptidase</fullName>
    </alternativeName>
    <alternativeName>
        <fullName evidence="14">Carnosinase</fullName>
    </alternativeName>
    <alternativeName>
        <fullName evidence="11">Peptidase D</fullName>
    </alternativeName>
    <alternativeName>
        <fullName evidence="17">Xaa-His dipeptidase</fullName>
    </alternativeName>
</protein>
<dbReference type="FunFam" id="3.40.630.10:FF:000018">
    <property type="entry name" value="Aminoacyl-histidine dipeptidase PepD"/>
    <property type="match status" value="1"/>
</dbReference>
<reference evidence="19 20" key="1">
    <citation type="journal article" date="2013" name="Genome Announc.">
        <title>Draft Genome Sequence of Arcticibacter svalbardensis Strain MN12-7T, a Member of the Family Sphingobacteriaceae Isolated from an Arctic Soil Sample.</title>
        <authorList>
            <person name="Shivaji S."/>
            <person name="Ara S."/>
            <person name="Prasad S."/>
            <person name="Manasa B.P."/>
            <person name="Begum Z."/>
            <person name="Singh A."/>
            <person name="Kumar Pinnaka A."/>
        </authorList>
    </citation>
    <scope>NUCLEOTIDE SEQUENCE [LARGE SCALE GENOMIC DNA]</scope>
    <source>
        <strain evidence="19 20">MN12-7</strain>
    </source>
</reference>
<keyword evidence="20" id="KW-1185">Reference proteome</keyword>
<dbReference type="AlphaFoldDB" id="R9GWT0"/>
<dbReference type="PANTHER" id="PTHR43501:SF1">
    <property type="entry name" value="CYTOSOL NON-SPECIFIC DIPEPTIDASE"/>
    <property type="match status" value="1"/>
</dbReference>
<evidence type="ECO:0000256" key="12">
    <source>
        <dbReference type="ARBA" id="ARBA00061423"/>
    </source>
</evidence>
<keyword evidence="4" id="KW-0479">Metal-binding</keyword>
<comment type="cofactor">
    <cofactor evidence="2">
        <name>Zn(2+)</name>
        <dbReference type="ChEBI" id="CHEBI:29105"/>
    </cofactor>
</comment>
<dbReference type="PIRSF" id="PIRSF016599">
    <property type="entry name" value="Xaa-His_dipept"/>
    <property type="match status" value="1"/>
</dbReference>
<keyword evidence="3" id="KW-0645">Protease</keyword>
<dbReference type="EMBL" id="AQPN01000116">
    <property type="protein sequence ID" value="EOR93419.1"/>
    <property type="molecule type" value="Genomic_DNA"/>
</dbReference>
<comment type="caution">
    <text evidence="19">The sequence shown here is derived from an EMBL/GenBank/DDBJ whole genome shotgun (WGS) entry which is preliminary data.</text>
</comment>
<evidence type="ECO:0000256" key="11">
    <source>
        <dbReference type="ARBA" id="ARBA00044252"/>
    </source>
</evidence>
<evidence type="ECO:0000256" key="9">
    <source>
        <dbReference type="ARBA" id="ARBA00036421"/>
    </source>
</evidence>
<evidence type="ECO:0000256" key="2">
    <source>
        <dbReference type="ARBA" id="ARBA00001947"/>
    </source>
</evidence>
<dbReference type="InterPro" id="IPR001160">
    <property type="entry name" value="Peptidase_M20C"/>
</dbReference>
<dbReference type="Pfam" id="PF07687">
    <property type="entry name" value="M20_dimer"/>
    <property type="match status" value="1"/>
</dbReference>
<comment type="similarity">
    <text evidence="12">Belongs to the peptidase M20C family.</text>
</comment>